<organism evidence="4 6">
    <name type="scientific">Bacillus australimaris</name>
    <dbReference type="NCBI Taxonomy" id="1326968"/>
    <lineage>
        <taxon>Bacteria</taxon>
        <taxon>Bacillati</taxon>
        <taxon>Bacillota</taxon>
        <taxon>Bacilli</taxon>
        <taxon>Bacillales</taxon>
        <taxon>Bacillaceae</taxon>
        <taxon>Bacillus</taxon>
    </lineage>
</organism>
<dbReference type="GO" id="GO:0051607">
    <property type="term" value="P:defense response to virus"/>
    <property type="evidence" value="ECO:0007669"/>
    <property type="project" value="UniProtKB-KW"/>
</dbReference>
<protein>
    <submittedName>
        <fullName evidence="3">CRISPR-associated protein Cmr6</fullName>
    </submittedName>
    <submittedName>
        <fullName evidence="4">Type III-B CRISPR module RAMP protein Cmr6</fullName>
    </submittedName>
</protein>
<dbReference type="NCBIfam" id="TIGR01898">
    <property type="entry name" value="cas_TM1791_cmr6"/>
    <property type="match status" value="1"/>
</dbReference>
<reference evidence="4 6" key="2">
    <citation type="submission" date="2021-04" db="EMBL/GenBank/DDBJ databases">
        <title>Isolation of newly marine bacteria for enzymatic activity.</title>
        <authorList>
            <person name="Hadi W.A.M."/>
            <person name="Nair A.J.J."/>
            <person name="Edwin B.T."/>
        </authorList>
    </citation>
    <scope>NUCLEOTIDE SEQUENCE [LARGE SCALE GENOMIC DNA]</scope>
    <source>
        <strain evidence="4 6">B28A</strain>
    </source>
</reference>
<dbReference type="AlphaFoldDB" id="A0ABD4QNH8"/>
<dbReference type="InterPro" id="IPR005537">
    <property type="entry name" value="RAMP_III_fam"/>
</dbReference>
<evidence type="ECO:0000259" key="2">
    <source>
        <dbReference type="Pfam" id="PF03787"/>
    </source>
</evidence>
<reference evidence="3 5" key="1">
    <citation type="submission" date="2015-07" db="EMBL/GenBank/DDBJ databases">
        <title>Bacillus zhangzhouensis sp. nov. and Bacillus nanhaiticus sp. nov.</title>
        <authorList>
            <person name="Liu Y."/>
            <person name="Lai Q."/>
            <person name="Shao Z."/>
        </authorList>
    </citation>
    <scope>NUCLEOTIDE SEQUENCE [LARGE SCALE GENOMIC DNA]</scope>
    <source>
        <strain evidence="3 5">NH7I_1</strain>
    </source>
</reference>
<evidence type="ECO:0000313" key="4">
    <source>
        <dbReference type="EMBL" id="MBR8691683.1"/>
    </source>
</evidence>
<dbReference type="Proteomes" id="UP000050272">
    <property type="component" value="Unassembled WGS sequence"/>
</dbReference>
<feature type="domain" description="CRISPR type III-associated protein" evidence="2">
    <location>
        <begin position="93"/>
        <end position="276"/>
    </location>
</feature>
<dbReference type="InterPro" id="IPR010172">
    <property type="entry name" value="CRISPR-assoc_prot_TM1791"/>
</dbReference>
<evidence type="ECO:0000313" key="6">
    <source>
        <dbReference type="Proteomes" id="UP000676804"/>
    </source>
</evidence>
<keyword evidence="1" id="KW-0051">Antiviral defense</keyword>
<accession>A0ABD4QNH8</accession>
<gene>
    <name evidence="4" type="primary">cmr6</name>
    <name evidence="3" type="ORF">AKG37_15435</name>
    <name evidence="4" type="ORF">KCQ59_18000</name>
</gene>
<evidence type="ECO:0000256" key="1">
    <source>
        <dbReference type="ARBA" id="ARBA00023118"/>
    </source>
</evidence>
<evidence type="ECO:0000313" key="5">
    <source>
        <dbReference type="Proteomes" id="UP000050272"/>
    </source>
</evidence>
<name>A0ABD4QNH8_9BACI</name>
<proteinExistence type="predicted"/>
<dbReference type="EMBL" id="JAGQFH010000030">
    <property type="protein sequence ID" value="MBR8691683.1"/>
    <property type="molecule type" value="Genomic_DNA"/>
</dbReference>
<evidence type="ECO:0000313" key="3">
    <source>
        <dbReference type="EMBL" id="KPN12737.1"/>
    </source>
</evidence>
<dbReference type="Proteomes" id="UP000676804">
    <property type="component" value="Unassembled WGS sequence"/>
</dbReference>
<dbReference type="Pfam" id="PF03787">
    <property type="entry name" value="RAMPs"/>
    <property type="match status" value="1"/>
</dbReference>
<dbReference type="PANTHER" id="PTHR39965:SF1">
    <property type="entry name" value="CRISPR SYSTEM CMR SUBUNIT CMR6"/>
    <property type="match status" value="1"/>
</dbReference>
<comment type="caution">
    <text evidence="4">The sequence shown here is derived from an EMBL/GenBank/DDBJ whole genome shotgun (WGS) entry which is preliminary data.</text>
</comment>
<keyword evidence="5" id="KW-1185">Reference proteome</keyword>
<dbReference type="EMBL" id="LGYN01000030">
    <property type="protein sequence ID" value="KPN12737.1"/>
    <property type="molecule type" value="Genomic_DNA"/>
</dbReference>
<sequence length="282" mass="31081">MVKKICGIYFKGGTRGGKCGGHPMNLSLTLNKSKWEINGSTLSNVIKDSSKKQSFYENVISLHQEQWKKNNHLLYEKFVERYYTDTTPTCLVKSISPLVIGHGGEGVLETGLLLHPIYGVPYLPGTALKGVASHYAHSVLGENFPELKQGGSDYNTLFGTNERAGIIEFHDALMMPETVKGAFKVDVMTPHHSDYNSVKLDKINKGGSVPAPRDDDSPTPIHFLTVVNGRFQLLLKTKKNLPEEAEWLELAKTILLGALEHEGIGAKTNAGYGRLKMDDIIS</sequence>
<dbReference type="PANTHER" id="PTHR39965">
    <property type="entry name" value="CRISPR SYSTEM CMR SUBUNIT CMR6"/>
    <property type="match status" value="1"/>
</dbReference>